<dbReference type="AlphaFoldDB" id="A0A3N0IXF5"/>
<dbReference type="Gene3D" id="1.10.10.10">
    <property type="entry name" value="Winged helix-like DNA-binding domain superfamily/Winged helix DNA-binding domain"/>
    <property type="match status" value="1"/>
</dbReference>
<dbReference type="Proteomes" id="UP000253817">
    <property type="component" value="Unassembled WGS sequence"/>
</dbReference>
<reference evidence="7" key="3">
    <citation type="journal article" date="2019" name="Microbiol. Resour. Announc.">
        <title>Draft Genome Sequences of Type Strains of Gordonibacter faecihominis, Paraeggerthella hongkongensis, Parvibacter caecicola,Slackia equolifaciens, Slackia faecicanis, and Slackia isoflavoniconvertens.</title>
        <authorList>
            <person name="Danylec N."/>
            <person name="Stoll D.A."/>
            <person name="Dotsch A."/>
            <person name="Huch M."/>
        </authorList>
    </citation>
    <scope>NUCLEOTIDE SEQUENCE</scope>
    <source>
        <strain evidence="7">DSM 16107</strain>
    </source>
</reference>
<evidence type="ECO:0000256" key="2">
    <source>
        <dbReference type="ARBA" id="ARBA00023125"/>
    </source>
</evidence>
<feature type="domain" description="HTH luxR-type" evidence="5">
    <location>
        <begin position="452"/>
        <end position="517"/>
    </location>
</feature>
<feature type="transmembrane region" description="Helical" evidence="4">
    <location>
        <begin position="352"/>
        <end position="371"/>
    </location>
</feature>
<evidence type="ECO:0000313" key="6">
    <source>
        <dbReference type="EMBL" id="RDB65482.1"/>
    </source>
</evidence>
<evidence type="ECO:0000256" key="1">
    <source>
        <dbReference type="ARBA" id="ARBA00023015"/>
    </source>
</evidence>
<feature type="transmembrane region" description="Helical" evidence="4">
    <location>
        <begin position="120"/>
        <end position="143"/>
    </location>
</feature>
<dbReference type="GO" id="GO:0003677">
    <property type="term" value="F:DNA binding"/>
    <property type="evidence" value="ECO:0007669"/>
    <property type="project" value="UniProtKB-KW"/>
</dbReference>
<dbReference type="InterPro" id="IPR016032">
    <property type="entry name" value="Sig_transdc_resp-reg_C-effctor"/>
</dbReference>
<dbReference type="CDD" id="cd06170">
    <property type="entry name" value="LuxR_C_like"/>
    <property type="match status" value="1"/>
</dbReference>
<dbReference type="EMBL" id="PPTT01000036">
    <property type="protein sequence ID" value="RDB65482.1"/>
    <property type="molecule type" value="Genomic_DNA"/>
</dbReference>
<dbReference type="SUPFAM" id="SSF103473">
    <property type="entry name" value="MFS general substrate transporter"/>
    <property type="match status" value="1"/>
</dbReference>
<dbReference type="InterPro" id="IPR036388">
    <property type="entry name" value="WH-like_DNA-bd_sf"/>
</dbReference>
<evidence type="ECO:0000313" key="8">
    <source>
        <dbReference type="Proteomes" id="UP000253817"/>
    </source>
</evidence>
<evidence type="ECO:0000256" key="4">
    <source>
        <dbReference type="SAM" id="Phobius"/>
    </source>
</evidence>
<feature type="transmembrane region" description="Helical" evidence="4">
    <location>
        <begin position="267"/>
        <end position="286"/>
    </location>
</feature>
<keyword evidence="3" id="KW-0804">Transcription</keyword>
<proteinExistence type="predicted"/>
<evidence type="ECO:0000313" key="7">
    <source>
        <dbReference type="EMBL" id="RNM41627.1"/>
    </source>
</evidence>
<dbReference type="RefSeq" id="WP_114547623.1">
    <property type="nucleotide sequence ID" value="NZ_PPTT01000036.1"/>
</dbReference>
<dbReference type="GO" id="GO:0006355">
    <property type="term" value="P:regulation of DNA-templated transcription"/>
    <property type="evidence" value="ECO:0007669"/>
    <property type="project" value="InterPro"/>
</dbReference>
<protein>
    <submittedName>
        <fullName evidence="7">Helix-turn-helix transcriptional regulator</fullName>
    </submittedName>
</protein>
<keyword evidence="8" id="KW-1185">Reference proteome</keyword>
<accession>A0A3N0IXF5</accession>
<keyword evidence="1" id="KW-0805">Transcription regulation</keyword>
<organism evidence="7 9">
    <name type="scientific">Eggerthella sinensis</name>
    <dbReference type="NCBI Taxonomy" id="242230"/>
    <lineage>
        <taxon>Bacteria</taxon>
        <taxon>Bacillati</taxon>
        <taxon>Actinomycetota</taxon>
        <taxon>Coriobacteriia</taxon>
        <taxon>Eggerthellales</taxon>
        <taxon>Eggerthellaceae</taxon>
        <taxon>Eggerthella</taxon>
    </lineage>
</organism>
<keyword evidence="4" id="KW-0472">Membrane</keyword>
<feature type="transmembrane region" description="Helical" evidence="4">
    <location>
        <begin position="92"/>
        <end position="114"/>
    </location>
</feature>
<keyword evidence="4" id="KW-0812">Transmembrane</keyword>
<evidence type="ECO:0000313" key="9">
    <source>
        <dbReference type="Proteomes" id="UP000270112"/>
    </source>
</evidence>
<keyword evidence="2" id="KW-0238">DNA-binding</keyword>
<dbReference type="InterPro" id="IPR000792">
    <property type="entry name" value="Tscrpt_reg_LuxR_C"/>
</dbReference>
<feature type="transmembrane region" description="Helical" evidence="4">
    <location>
        <begin position="233"/>
        <end position="255"/>
    </location>
</feature>
<gene>
    <name evidence="6" type="ORF">C1876_15465</name>
    <name evidence="7" type="ORF">DMP09_08815</name>
</gene>
<feature type="transmembrane region" description="Helical" evidence="4">
    <location>
        <begin position="319"/>
        <end position="340"/>
    </location>
</feature>
<dbReference type="EMBL" id="QICC01000031">
    <property type="protein sequence ID" value="RNM41627.1"/>
    <property type="molecule type" value="Genomic_DNA"/>
</dbReference>
<dbReference type="SMART" id="SM00421">
    <property type="entry name" value="HTH_LUXR"/>
    <property type="match status" value="1"/>
</dbReference>
<sequence length="517" mass="54876">MGEPKNTQHTSLGEPDRRLPMMFSLAVVLGYGLFRGVNANAYLSAFASVEAPFLFVPDLFFNVVVACAVVACSVTVIALAVRGRLRPLSMPFLLPTGLLIVGNVCALVGAFSVLPSDMALLVPGVLFGVASTMLSLVWIEVLACQEPKAIVTYIALGMLVNMVTSSGLSGLTGAGQMAASIVLLGIMACCAAYVRRTLRATGATKRWLPVDAGSRSAQGSTERASYRDAFLELGDALVAFCVLEAVIGLLNSFMLGSSVQFAGSGTVSAAGTLIGIFAFCVVVFVVQRIPRVSTVFRVLMPAIASLLVFLPFLGETYNLFFSTVLLGGYYFIALLLTYVVAEVARERRISPYVLMAAASGAARVCLAVALLGGQAAGSLPGGLFGESEHTMRFLVIIMAVIYVLSLAVVLISRDRRRRRDAEDAQAVGPAPREALPADASGGEALLERRCALLAARGDLTEREAEILGYLARGRTKAHIAGVLFVSENTVRSHVRNIYSKLGVHTRQQLIDALEAEE</sequence>
<dbReference type="PRINTS" id="PR00038">
    <property type="entry name" value="HTHLUXR"/>
</dbReference>
<name>A0A3N0IXF5_9ACTN</name>
<comment type="caution">
    <text evidence="7">The sequence shown here is derived from an EMBL/GenBank/DDBJ whole genome shotgun (WGS) entry which is preliminary data.</text>
</comment>
<dbReference type="Pfam" id="PF00196">
    <property type="entry name" value="GerE"/>
    <property type="match status" value="1"/>
</dbReference>
<dbReference type="InterPro" id="IPR036259">
    <property type="entry name" value="MFS_trans_sf"/>
</dbReference>
<feature type="transmembrane region" description="Helical" evidence="4">
    <location>
        <begin position="174"/>
        <end position="194"/>
    </location>
</feature>
<dbReference type="PROSITE" id="PS50043">
    <property type="entry name" value="HTH_LUXR_2"/>
    <property type="match status" value="1"/>
</dbReference>
<reference evidence="6 8" key="1">
    <citation type="journal article" date="2018" name="Elife">
        <title>Discovery and characterization of a prevalent human gut bacterial enzyme sufficient for the inactivation of a family of plant toxins.</title>
        <authorList>
            <person name="Koppel N."/>
            <person name="Bisanz J.E."/>
            <person name="Pandelia M.E."/>
            <person name="Turnbaugh P.J."/>
            <person name="Balskus E.P."/>
        </authorList>
    </citation>
    <scope>NUCLEOTIDE SEQUENCE [LARGE SCALE GENOMIC DNA]</scope>
    <source>
        <strain evidence="6 8">DSM 16107</strain>
    </source>
</reference>
<reference evidence="9" key="2">
    <citation type="submission" date="2018-05" db="EMBL/GenBank/DDBJ databases">
        <title>Genome Sequencing of selected type strains of the family Eggerthellaceae.</title>
        <authorList>
            <person name="Danylec N."/>
            <person name="Stoll D.A."/>
            <person name="Doetsch A."/>
            <person name="Huch M."/>
        </authorList>
    </citation>
    <scope>NUCLEOTIDE SEQUENCE [LARGE SCALE GENOMIC DNA]</scope>
    <source>
        <strain evidence="9">DSM 16107</strain>
    </source>
</reference>
<evidence type="ECO:0000259" key="5">
    <source>
        <dbReference type="PROSITE" id="PS50043"/>
    </source>
</evidence>
<feature type="transmembrane region" description="Helical" evidence="4">
    <location>
        <begin position="295"/>
        <end position="313"/>
    </location>
</feature>
<dbReference type="PANTHER" id="PTHR44688">
    <property type="entry name" value="DNA-BINDING TRANSCRIPTIONAL ACTIVATOR DEVR_DOSR"/>
    <property type="match status" value="1"/>
</dbReference>
<feature type="transmembrane region" description="Helical" evidence="4">
    <location>
        <begin position="21"/>
        <end position="39"/>
    </location>
</feature>
<feature type="transmembrane region" description="Helical" evidence="4">
    <location>
        <begin position="391"/>
        <end position="411"/>
    </location>
</feature>
<dbReference type="OrthoDB" id="9808843at2"/>
<dbReference type="Proteomes" id="UP000270112">
    <property type="component" value="Unassembled WGS sequence"/>
</dbReference>
<feature type="transmembrane region" description="Helical" evidence="4">
    <location>
        <begin position="59"/>
        <end position="80"/>
    </location>
</feature>
<keyword evidence="4" id="KW-1133">Transmembrane helix</keyword>
<dbReference type="PANTHER" id="PTHR44688:SF16">
    <property type="entry name" value="DNA-BINDING TRANSCRIPTIONAL ACTIVATOR DEVR_DOSR"/>
    <property type="match status" value="1"/>
</dbReference>
<feature type="transmembrane region" description="Helical" evidence="4">
    <location>
        <begin position="150"/>
        <end position="168"/>
    </location>
</feature>
<dbReference type="SUPFAM" id="SSF46894">
    <property type="entry name" value="C-terminal effector domain of the bipartite response regulators"/>
    <property type="match status" value="1"/>
</dbReference>
<evidence type="ECO:0000256" key="3">
    <source>
        <dbReference type="ARBA" id="ARBA00023163"/>
    </source>
</evidence>